<name>A0AA36DPW0_CYLNA</name>
<dbReference type="CDD" id="cd18316">
    <property type="entry name" value="BTB_POZ_KCTD-like"/>
    <property type="match status" value="2"/>
</dbReference>
<gene>
    <name evidence="2" type="ORF">CYNAS_LOCUS3164</name>
</gene>
<keyword evidence="3" id="KW-1185">Reference proteome</keyword>
<dbReference type="Proteomes" id="UP001176961">
    <property type="component" value="Unassembled WGS sequence"/>
</dbReference>
<dbReference type="SUPFAM" id="SSF54695">
    <property type="entry name" value="POZ domain"/>
    <property type="match status" value="2"/>
</dbReference>
<proteinExistence type="predicted"/>
<dbReference type="EMBL" id="CATQJL010000001">
    <property type="protein sequence ID" value="CAJ0591181.1"/>
    <property type="molecule type" value="Genomic_DNA"/>
</dbReference>
<dbReference type="SMART" id="SM00225">
    <property type="entry name" value="BTB"/>
    <property type="match status" value="2"/>
</dbReference>
<evidence type="ECO:0000259" key="1">
    <source>
        <dbReference type="SMART" id="SM00225"/>
    </source>
</evidence>
<dbReference type="Gene3D" id="3.30.710.10">
    <property type="entry name" value="Potassium Channel Kv1.1, Chain A"/>
    <property type="match status" value="2"/>
</dbReference>
<dbReference type="InterPro" id="IPR000210">
    <property type="entry name" value="BTB/POZ_dom"/>
</dbReference>
<dbReference type="PANTHER" id="PTHR11145:SF12">
    <property type="entry name" value="BTB DOMAIN-CONTAINING PROTEIN"/>
    <property type="match status" value="1"/>
</dbReference>
<accession>A0AA36DPW0</accession>
<dbReference type="GO" id="GO:0051260">
    <property type="term" value="P:protein homooligomerization"/>
    <property type="evidence" value="ECO:0007669"/>
    <property type="project" value="InterPro"/>
</dbReference>
<dbReference type="InterPro" id="IPR003131">
    <property type="entry name" value="T1-type_BTB"/>
</dbReference>
<evidence type="ECO:0000313" key="2">
    <source>
        <dbReference type="EMBL" id="CAJ0591181.1"/>
    </source>
</evidence>
<feature type="domain" description="BTB" evidence="1">
    <location>
        <begin position="15"/>
        <end position="113"/>
    </location>
</feature>
<sequence length="459" mass="52635">MSSTEERSDHLKCHGRVKINVGGTIFETTISTLTRVDNTVLSTMVADRWQNQEELFVDRSPTHFEKILNYLRDGNNFILPADFEARESLRREAEFYNLPGLAELCSPGFHVGDCVQWNETAIEAYWKHIARALNDYIKNSMCGRNELLIVDRRSLRLYESPDSSEGEKWMHVKHEMRFMKGSVKGNGTLDGVHIISRNLHYDWQTSHLSSLLSGISLSFARSQEHLRGFHDSFVDIHQLHAAINIGDKIPSPKYMRVKINVGGTVFETHLSTLTKVNDSVLSAMMTEEIQNGHELFIDRNPLLFAKVLDYLRDDERFVPPSDDDAREALRREAEFYYLPELVEKCLPEKFHTGVQVKWKESAIESYWKVFAMAFDRPSCALCAYSHTVDPKCLFPQFSKSRDGTPKDEYCSALKYQMRFMKGKVTSGPSGSLPGCFVIWESPYDQYPLHIPTSALRLAK</sequence>
<organism evidence="2 3">
    <name type="scientific">Cylicocyclus nassatus</name>
    <name type="common">Nematode worm</name>
    <dbReference type="NCBI Taxonomy" id="53992"/>
    <lineage>
        <taxon>Eukaryota</taxon>
        <taxon>Metazoa</taxon>
        <taxon>Ecdysozoa</taxon>
        <taxon>Nematoda</taxon>
        <taxon>Chromadorea</taxon>
        <taxon>Rhabditida</taxon>
        <taxon>Rhabditina</taxon>
        <taxon>Rhabditomorpha</taxon>
        <taxon>Strongyloidea</taxon>
        <taxon>Strongylidae</taxon>
        <taxon>Cylicocyclus</taxon>
    </lineage>
</organism>
<feature type="domain" description="BTB" evidence="1">
    <location>
        <begin position="255"/>
        <end position="353"/>
    </location>
</feature>
<dbReference type="InterPro" id="IPR045068">
    <property type="entry name" value="BACURD1-3"/>
</dbReference>
<protein>
    <recommendedName>
        <fullName evidence="1">BTB domain-containing protein</fullName>
    </recommendedName>
</protein>
<comment type="caution">
    <text evidence="2">The sequence shown here is derived from an EMBL/GenBank/DDBJ whole genome shotgun (WGS) entry which is preliminary data.</text>
</comment>
<dbReference type="InterPro" id="IPR011333">
    <property type="entry name" value="SKP1/BTB/POZ_sf"/>
</dbReference>
<dbReference type="Pfam" id="PF02214">
    <property type="entry name" value="BTB_2"/>
    <property type="match status" value="2"/>
</dbReference>
<evidence type="ECO:0000313" key="3">
    <source>
        <dbReference type="Proteomes" id="UP001176961"/>
    </source>
</evidence>
<dbReference type="AlphaFoldDB" id="A0AA36DPW0"/>
<dbReference type="PANTHER" id="PTHR11145">
    <property type="entry name" value="BTB/POZ DOMAIN-CONTAINING ADAPTER FOR CUL3-MEDIATED RHOA DEGRADATION PROTEIN FAMILY MEMBER"/>
    <property type="match status" value="1"/>
</dbReference>
<reference evidence="2" key="1">
    <citation type="submission" date="2023-07" db="EMBL/GenBank/DDBJ databases">
        <authorList>
            <consortium name="CYATHOMIX"/>
        </authorList>
    </citation>
    <scope>NUCLEOTIDE SEQUENCE</scope>
    <source>
        <strain evidence="2">N/A</strain>
    </source>
</reference>